<dbReference type="Gene3D" id="2.40.50.140">
    <property type="entry name" value="Nucleic acid-binding proteins"/>
    <property type="match status" value="1"/>
</dbReference>
<feature type="compositionally biased region" description="Basic and acidic residues" evidence="13">
    <location>
        <begin position="44"/>
        <end position="80"/>
    </location>
</feature>
<evidence type="ECO:0000256" key="12">
    <source>
        <dbReference type="ARBA" id="ARBA00047904"/>
    </source>
</evidence>
<dbReference type="GO" id="GO:0004815">
    <property type="term" value="F:aspartate-tRNA ligase activity"/>
    <property type="evidence" value="ECO:0007669"/>
    <property type="project" value="UniProtKB-EC"/>
</dbReference>
<evidence type="ECO:0000256" key="10">
    <source>
        <dbReference type="ARBA" id="ARBA00023146"/>
    </source>
</evidence>
<comment type="catalytic activity">
    <reaction evidence="12">
        <text>tRNA(Asp) + L-aspartate + ATP = L-aspartyl-tRNA(Asp) + AMP + diphosphate</text>
        <dbReference type="Rhea" id="RHEA:19649"/>
        <dbReference type="Rhea" id="RHEA-COMP:9660"/>
        <dbReference type="Rhea" id="RHEA-COMP:9678"/>
        <dbReference type="ChEBI" id="CHEBI:29991"/>
        <dbReference type="ChEBI" id="CHEBI:30616"/>
        <dbReference type="ChEBI" id="CHEBI:33019"/>
        <dbReference type="ChEBI" id="CHEBI:78442"/>
        <dbReference type="ChEBI" id="CHEBI:78516"/>
        <dbReference type="ChEBI" id="CHEBI:456215"/>
        <dbReference type="EC" id="6.1.1.12"/>
    </reaction>
</comment>
<sequence length="573" mass="64523">MSEPGIQEVKAVEEATTAASTNTPAPTGETPVAEGETPAGPTKGELKKRAKEAEKAKKAAERAAREEEERKKREAKESQDNAKQNYGKLPLHQSQERNGRKFLKFTELSEASVGQRVVFRARMHNSRAQGAKIVFLGFRQQTHTLQGVLVVSGEKDENQVSKQMLKFAQLIPSESIVLVEGIIKSAEVKSCTITNYEVGIHKLFTAVEVGDLPFSIDDASRAEADFERAENDENLQFSRVALATRLDSRVMDLRTPTNQAIFRIQSAVGQLFRDYLNSQGFIEIHSPKLQGAATESGASVFKVQYFNSTAFLAQSPQLAKQMAIAGDMERVYEIGPVFRAEDSNTHRHMTEFMGLDLEMAFEEHYHEVLEVLDEMLKNIFRGLKENYKHEIETIKKQFPHEDFLFLDETLKLPFKEGIKMLKEAGAKGSDGQELGELDDLSTENEKFLGRLVREKYHTDYFILDKFPLAIRPFYTMPDPTDETLSNSYDFFMRGEEILSGAQRVHDMDFLIERMKSVGIDPNSMQGYLDAFKLGAPPHAGGGIGLERVVMLFLKLGNIRRASLFPRDPKRLTP</sequence>
<name>A0AAX4JV79_9TREE</name>
<keyword evidence="9" id="KW-0648">Protein biosynthesis</keyword>
<evidence type="ECO:0000256" key="13">
    <source>
        <dbReference type="SAM" id="MobiDB-lite"/>
    </source>
</evidence>
<evidence type="ECO:0000256" key="5">
    <source>
        <dbReference type="ARBA" id="ARBA00022490"/>
    </source>
</evidence>
<evidence type="ECO:0000256" key="8">
    <source>
        <dbReference type="ARBA" id="ARBA00022840"/>
    </source>
</evidence>
<dbReference type="PRINTS" id="PR01042">
    <property type="entry name" value="TRNASYNTHASP"/>
</dbReference>
<dbReference type="PANTHER" id="PTHR43450">
    <property type="entry name" value="ASPARTYL-TRNA SYNTHETASE"/>
    <property type="match status" value="1"/>
</dbReference>
<reference evidence="15 16" key="1">
    <citation type="submission" date="2024-01" db="EMBL/GenBank/DDBJ databases">
        <title>Comparative genomics of Cryptococcus and Kwoniella reveals pathogenesis evolution and contrasting modes of karyotype evolution via chromosome fusion or intercentromeric recombination.</title>
        <authorList>
            <person name="Coelho M.A."/>
            <person name="David-Palma M."/>
            <person name="Shea T."/>
            <person name="Bowers K."/>
            <person name="McGinley-Smith S."/>
            <person name="Mohammad A.W."/>
            <person name="Gnirke A."/>
            <person name="Yurkov A.M."/>
            <person name="Nowrousian M."/>
            <person name="Sun S."/>
            <person name="Cuomo C.A."/>
            <person name="Heitman J."/>
        </authorList>
    </citation>
    <scope>NUCLEOTIDE SEQUENCE [LARGE SCALE GENOMIC DNA]</scope>
    <source>
        <strain evidence="15 16">CBS 6074</strain>
    </source>
</reference>
<dbReference type="InterPro" id="IPR045864">
    <property type="entry name" value="aa-tRNA-synth_II/BPL/LPL"/>
</dbReference>
<dbReference type="PANTHER" id="PTHR43450:SF1">
    <property type="entry name" value="ASPARTATE--TRNA LIGASE, CYTOPLASMIC"/>
    <property type="match status" value="1"/>
</dbReference>
<keyword evidence="8" id="KW-0067">ATP-binding</keyword>
<dbReference type="InterPro" id="IPR002312">
    <property type="entry name" value="Asp/Asn-tRNA-synth_IIb"/>
</dbReference>
<dbReference type="RefSeq" id="XP_066075567.1">
    <property type="nucleotide sequence ID" value="XM_066219470.1"/>
</dbReference>
<accession>A0AAX4JV79</accession>
<dbReference type="HAMAP" id="MF_02075">
    <property type="entry name" value="Asp_tRNA_synth_type2"/>
    <property type="match status" value="1"/>
</dbReference>
<dbReference type="Gene3D" id="3.30.930.10">
    <property type="entry name" value="Bira Bifunctional Protein, Domain 2"/>
    <property type="match status" value="1"/>
</dbReference>
<evidence type="ECO:0000256" key="7">
    <source>
        <dbReference type="ARBA" id="ARBA00022741"/>
    </source>
</evidence>
<keyword evidence="7" id="KW-0547">Nucleotide-binding</keyword>
<dbReference type="InterPro" id="IPR012340">
    <property type="entry name" value="NA-bd_OB-fold"/>
</dbReference>
<gene>
    <name evidence="15" type="ORF">L201_003717</name>
</gene>
<dbReference type="FunFam" id="2.40.50.140:FF:000132">
    <property type="entry name" value="Aspartyl-tRNA synthetase, cytoplasmic"/>
    <property type="match status" value="1"/>
</dbReference>
<dbReference type="EC" id="6.1.1.12" evidence="3"/>
<evidence type="ECO:0000256" key="1">
    <source>
        <dbReference type="ARBA" id="ARBA00004496"/>
    </source>
</evidence>
<dbReference type="GO" id="GO:0005829">
    <property type="term" value="C:cytosol"/>
    <property type="evidence" value="ECO:0007669"/>
    <property type="project" value="TreeGrafter"/>
</dbReference>
<dbReference type="SUPFAM" id="SSF55681">
    <property type="entry name" value="Class II aaRS and biotin synthetases"/>
    <property type="match status" value="1"/>
</dbReference>
<evidence type="ECO:0000256" key="2">
    <source>
        <dbReference type="ARBA" id="ARBA00005312"/>
    </source>
</evidence>
<dbReference type="GO" id="GO:0006422">
    <property type="term" value="P:aspartyl-tRNA aminoacylation"/>
    <property type="evidence" value="ECO:0007669"/>
    <property type="project" value="InterPro"/>
</dbReference>
<evidence type="ECO:0000256" key="9">
    <source>
        <dbReference type="ARBA" id="ARBA00022917"/>
    </source>
</evidence>
<dbReference type="CDD" id="cd00776">
    <property type="entry name" value="AsxRS_core"/>
    <property type="match status" value="1"/>
</dbReference>
<evidence type="ECO:0000256" key="6">
    <source>
        <dbReference type="ARBA" id="ARBA00022598"/>
    </source>
</evidence>
<evidence type="ECO:0000259" key="14">
    <source>
        <dbReference type="PROSITE" id="PS50862"/>
    </source>
</evidence>
<dbReference type="GO" id="GO:0017101">
    <property type="term" value="C:aminoacyl-tRNA synthetase multienzyme complex"/>
    <property type="evidence" value="ECO:0007669"/>
    <property type="project" value="TreeGrafter"/>
</dbReference>
<dbReference type="FunFam" id="3.30.930.10:FF:000013">
    <property type="entry name" value="Aspartate--tRNA ligase, cytoplasmic"/>
    <property type="match status" value="1"/>
</dbReference>
<dbReference type="GO" id="GO:0003723">
    <property type="term" value="F:RNA binding"/>
    <property type="evidence" value="ECO:0007669"/>
    <property type="project" value="TreeGrafter"/>
</dbReference>
<keyword evidence="10" id="KW-0030">Aminoacyl-tRNA synthetase</keyword>
<dbReference type="GeneID" id="91094387"/>
<organism evidence="15 16">
    <name type="scientific">Kwoniella dendrophila CBS 6074</name>
    <dbReference type="NCBI Taxonomy" id="1295534"/>
    <lineage>
        <taxon>Eukaryota</taxon>
        <taxon>Fungi</taxon>
        <taxon>Dikarya</taxon>
        <taxon>Basidiomycota</taxon>
        <taxon>Agaricomycotina</taxon>
        <taxon>Tremellomycetes</taxon>
        <taxon>Tremellales</taxon>
        <taxon>Cryptococcaceae</taxon>
        <taxon>Kwoniella</taxon>
    </lineage>
</organism>
<dbReference type="CDD" id="cd04320">
    <property type="entry name" value="AspRS_cyto_N"/>
    <property type="match status" value="1"/>
</dbReference>
<evidence type="ECO:0000256" key="3">
    <source>
        <dbReference type="ARBA" id="ARBA00012841"/>
    </source>
</evidence>
<dbReference type="GO" id="GO:0005524">
    <property type="term" value="F:ATP binding"/>
    <property type="evidence" value="ECO:0007669"/>
    <property type="project" value="UniProtKB-KW"/>
</dbReference>
<comment type="similarity">
    <text evidence="2">Belongs to the class-II aminoacyl-tRNA synthetase family. Type 2 subfamily.</text>
</comment>
<dbReference type="InterPro" id="IPR004523">
    <property type="entry name" value="Asp-tRNA_synthase_2"/>
</dbReference>
<keyword evidence="5" id="KW-0963">Cytoplasm</keyword>
<evidence type="ECO:0000313" key="15">
    <source>
        <dbReference type="EMBL" id="WWC88804.1"/>
    </source>
</evidence>
<feature type="compositionally biased region" description="Low complexity" evidence="13">
    <location>
        <begin position="14"/>
        <end position="27"/>
    </location>
</feature>
<keyword evidence="6 15" id="KW-0436">Ligase</keyword>
<protein>
    <recommendedName>
        <fullName evidence="4">Aspartate--tRNA ligase, cytoplasmic</fullName>
        <ecNumber evidence="3">6.1.1.12</ecNumber>
    </recommendedName>
    <alternativeName>
        <fullName evidence="11">Aspartyl-tRNA synthetase</fullName>
    </alternativeName>
</protein>
<dbReference type="InterPro" id="IPR004364">
    <property type="entry name" value="Aa-tRNA-synt_II"/>
</dbReference>
<evidence type="ECO:0000256" key="11">
    <source>
        <dbReference type="ARBA" id="ARBA00033155"/>
    </source>
</evidence>
<dbReference type="SUPFAM" id="SSF50249">
    <property type="entry name" value="Nucleic acid-binding proteins"/>
    <property type="match status" value="1"/>
</dbReference>
<dbReference type="InterPro" id="IPR006195">
    <property type="entry name" value="aa-tRNA-synth_II"/>
</dbReference>
<feature type="domain" description="Aminoacyl-transfer RNA synthetases class-II family profile" evidence="14">
    <location>
        <begin position="262"/>
        <end position="565"/>
    </location>
</feature>
<dbReference type="EMBL" id="CP144101">
    <property type="protein sequence ID" value="WWC88804.1"/>
    <property type="molecule type" value="Genomic_DNA"/>
</dbReference>
<dbReference type="Proteomes" id="UP001355207">
    <property type="component" value="Chromosome 4"/>
</dbReference>
<dbReference type="NCBIfam" id="NF003483">
    <property type="entry name" value="PRK05159.1"/>
    <property type="match status" value="1"/>
</dbReference>
<proteinExistence type="inferred from homology"/>
<keyword evidence="16" id="KW-1185">Reference proteome</keyword>
<dbReference type="NCBIfam" id="TIGR00458">
    <property type="entry name" value="aspS_nondisc"/>
    <property type="match status" value="1"/>
</dbReference>
<evidence type="ECO:0000313" key="16">
    <source>
        <dbReference type="Proteomes" id="UP001355207"/>
    </source>
</evidence>
<evidence type="ECO:0000256" key="4">
    <source>
        <dbReference type="ARBA" id="ARBA00018853"/>
    </source>
</evidence>
<feature type="region of interest" description="Disordered" evidence="13">
    <location>
        <begin position="1"/>
        <end position="97"/>
    </location>
</feature>
<dbReference type="AlphaFoldDB" id="A0AAX4JV79"/>
<dbReference type="PROSITE" id="PS50862">
    <property type="entry name" value="AA_TRNA_LIGASE_II"/>
    <property type="match status" value="1"/>
</dbReference>
<dbReference type="Pfam" id="PF00152">
    <property type="entry name" value="tRNA-synt_2"/>
    <property type="match status" value="1"/>
</dbReference>
<comment type="subcellular location">
    <subcellularLocation>
        <location evidence="1">Cytoplasm</location>
    </subcellularLocation>
</comment>